<protein>
    <recommendedName>
        <fullName evidence="2">histidine kinase</fullName>
        <ecNumber evidence="2">2.7.13.3</ecNumber>
    </recommendedName>
</protein>
<evidence type="ECO:0000259" key="5">
    <source>
        <dbReference type="PROSITE" id="PS50109"/>
    </source>
</evidence>
<dbReference type="Pfam" id="PF25323">
    <property type="entry name" value="6TM_PilS"/>
    <property type="match status" value="1"/>
</dbReference>
<keyword evidence="4" id="KW-0472">Membrane</keyword>
<dbReference type="PROSITE" id="PS50109">
    <property type="entry name" value="HIS_KIN"/>
    <property type="match status" value="1"/>
</dbReference>
<feature type="transmembrane region" description="Helical" evidence="4">
    <location>
        <begin position="60"/>
        <end position="76"/>
    </location>
</feature>
<feature type="domain" description="Histidine kinase" evidence="5">
    <location>
        <begin position="303"/>
        <end position="514"/>
    </location>
</feature>
<accession>A0A939IHB7</accession>
<dbReference type="SMART" id="SM00387">
    <property type="entry name" value="HATPase_c"/>
    <property type="match status" value="1"/>
</dbReference>
<dbReference type="Proteomes" id="UP000664303">
    <property type="component" value="Unassembled WGS sequence"/>
</dbReference>
<dbReference type="InterPro" id="IPR004358">
    <property type="entry name" value="Sig_transdc_His_kin-like_C"/>
</dbReference>
<keyword evidence="3" id="KW-0597">Phosphoprotein</keyword>
<evidence type="ECO:0000256" key="1">
    <source>
        <dbReference type="ARBA" id="ARBA00000085"/>
    </source>
</evidence>
<keyword evidence="4" id="KW-0812">Transmembrane</keyword>
<dbReference type="InterPro" id="IPR005467">
    <property type="entry name" value="His_kinase_dom"/>
</dbReference>
<dbReference type="SUPFAM" id="SSF47384">
    <property type="entry name" value="Homodimeric domain of signal transducing histidine kinase"/>
    <property type="match status" value="1"/>
</dbReference>
<feature type="transmembrane region" description="Helical" evidence="4">
    <location>
        <begin position="133"/>
        <end position="153"/>
    </location>
</feature>
<comment type="catalytic activity">
    <reaction evidence="1">
        <text>ATP + protein L-histidine = ADP + protein N-phospho-L-histidine.</text>
        <dbReference type="EC" id="2.7.13.3"/>
    </reaction>
</comment>
<evidence type="ECO:0000256" key="4">
    <source>
        <dbReference type="SAM" id="Phobius"/>
    </source>
</evidence>
<proteinExistence type="predicted"/>
<name>A0A939IHB7_9GAMM</name>
<evidence type="ECO:0000313" key="6">
    <source>
        <dbReference type="EMBL" id="MBN7795224.1"/>
    </source>
</evidence>
<dbReference type="EC" id="2.7.13.3" evidence="2"/>
<reference evidence="6" key="1">
    <citation type="submission" date="2021-02" db="EMBL/GenBank/DDBJ databases">
        <title>PHA producing bacteria isolated from coastal sediment in Guangdong, Shenzhen.</title>
        <authorList>
            <person name="Zheng W."/>
            <person name="Yu S."/>
            <person name="Huang Y."/>
        </authorList>
    </citation>
    <scope>NUCLEOTIDE SEQUENCE</scope>
    <source>
        <strain evidence="6">TN14-10</strain>
    </source>
</reference>
<dbReference type="InterPro" id="IPR036097">
    <property type="entry name" value="HisK_dim/P_sf"/>
</dbReference>
<evidence type="ECO:0000256" key="3">
    <source>
        <dbReference type="ARBA" id="ARBA00022553"/>
    </source>
</evidence>
<feature type="transmembrane region" description="Helical" evidence="4">
    <location>
        <begin position="31"/>
        <end position="48"/>
    </location>
</feature>
<dbReference type="CDD" id="cd00082">
    <property type="entry name" value="HisKA"/>
    <property type="match status" value="1"/>
</dbReference>
<dbReference type="SMART" id="SM00388">
    <property type="entry name" value="HisKA"/>
    <property type="match status" value="1"/>
</dbReference>
<dbReference type="PANTHER" id="PTHR43065">
    <property type="entry name" value="SENSOR HISTIDINE KINASE"/>
    <property type="match status" value="1"/>
</dbReference>
<evidence type="ECO:0000256" key="2">
    <source>
        <dbReference type="ARBA" id="ARBA00012438"/>
    </source>
</evidence>
<dbReference type="Gene3D" id="1.10.287.130">
    <property type="match status" value="1"/>
</dbReference>
<gene>
    <name evidence="6" type="ORF">JYP50_01390</name>
</gene>
<organism evidence="6 7">
    <name type="scientific">Parahaliea mediterranea</name>
    <dbReference type="NCBI Taxonomy" id="651086"/>
    <lineage>
        <taxon>Bacteria</taxon>
        <taxon>Pseudomonadati</taxon>
        <taxon>Pseudomonadota</taxon>
        <taxon>Gammaproteobacteria</taxon>
        <taxon>Cellvibrionales</taxon>
        <taxon>Halieaceae</taxon>
        <taxon>Parahaliea</taxon>
    </lineage>
</organism>
<dbReference type="SUPFAM" id="SSF55874">
    <property type="entry name" value="ATPase domain of HSP90 chaperone/DNA topoisomerase II/histidine kinase"/>
    <property type="match status" value="1"/>
</dbReference>
<sequence length="515" mass="56615">MAYRSLLSVVLLIMLVSPNTRQLVGGLNPPLYIGVAIAYVATSVVLMGSLSANWHQNHRYLFLVFLVDIAAITLLADASGGMVSGLPILLVITVAASAVMITNRTLATLVAALSVLAILLDTARLVVVHKLAINALFPAGLLGLLLFGVSLMVQAIANRLGRAEELARTRASDLYNLQRLNEQIVQHMQTGILLVSSEGRVRVMNKAATGLLAPERPLTVEQGRQLAEYSEELAYQYEHWRDSGLHRAQPFSVQEGAPPVIANFRELQPGSQGEALVFVEDYTPVTQYAQALKLTSLGRLTASIAHEIRNPLGAISHAAQLLQESPDLQAPDRRLAEIIQEHSARVNQIVESVMQISRREPPKPEYLLLAEWLAKFVGDYLDTLNRPADITVDCSYRDLLVEFDPENLRRVLGNLLDNALRHSKLATGHERARIEVALDFQSSQCLIDVIDYGAGVPPQDQNKLFEPFYTTVESGSGMGLYLCQELCEINNASLRYAPTNKGESCFRLALNKRAL</sequence>
<keyword evidence="6" id="KW-0418">Kinase</keyword>
<dbReference type="PANTHER" id="PTHR43065:SF52">
    <property type="entry name" value="SENSOR PROTEIN KINASE PILS"/>
    <property type="match status" value="1"/>
</dbReference>
<keyword evidence="6" id="KW-0808">Transferase</keyword>
<comment type="caution">
    <text evidence="6">The sequence shown here is derived from an EMBL/GenBank/DDBJ whole genome shotgun (WGS) entry which is preliminary data.</text>
</comment>
<dbReference type="AlphaFoldDB" id="A0A939IHB7"/>
<dbReference type="InterPro" id="IPR003661">
    <property type="entry name" value="HisK_dim/P_dom"/>
</dbReference>
<dbReference type="InterPro" id="IPR003594">
    <property type="entry name" value="HATPase_dom"/>
</dbReference>
<dbReference type="InterPro" id="IPR036890">
    <property type="entry name" value="HATPase_C_sf"/>
</dbReference>
<dbReference type="Gene3D" id="3.30.565.10">
    <property type="entry name" value="Histidine kinase-like ATPase, C-terminal domain"/>
    <property type="match status" value="1"/>
</dbReference>
<dbReference type="GO" id="GO:0000155">
    <property type="term" value="F:phosphorelay sensor kinase activity"/>
    <property type="evidence" value="ECO:0007669"/>
    <property type="project" value="InterPro"/>
</dbReference>
<evidence type="ECO:0000313" key="7">
    <source>
        <dbReference type="Proteomes" id="UP000664303"/>
    </source>
</evidence>
<dbReference type="PRINTS" id="PR00344">
    <property type="entry name" value="BCTRLSENSOR"/>
</dbReference>
<keyword evidence="7" id="KW-1185">Reference proteome</keyword>
<keyword evidence="4" id="KW-1133">Transmembrane helix</keyword>
<dbReference type="Pfam" id="PF00512">
    <property type="entry name" value="HisKA"/>
    <property type="match status" value="1"/>
</dbReference>
<feature type="transmembrane region" description="Helical" evidence="4">
    <location>
        <begin position="108"/>
        <end position="127"/>
    </location>
</feature>
<dbReference type="Pfam" id="PF02518">
    <property type="entry name" value="HATPase_c"/>
    <property type="match status" value="1"/>
</dbReference>
<dbReference type="EMBL" id="JAFKCZ010000001">
    <property type="protein sequence ID" value="MBN7795224.1"/>
    <property type="molecule type" value="Genomic_DNA"/>
</dbReference>